<accession>A0ABN7BA68</accession>
<evidence type="ECO:0000256" key="1">
    <source>
        <dbReference type="SAM" id="MobiDB-lite"/>
    </source>
</evidence>
<evidence type="ECO:0000313" key="3">
    <source>
        <dbReference type="Proteomes" id="UP001307889"/>
    </source>
</evidence>
<feature type="region of interest" description="Disordered" evidence="1">
    <location>
        <begin position="200"/>
        <end position="219"/>
    </location>
</feature>
<gene>
    <name evidence="2" type="ORF">NTJ_13331</name>
</gene>
<name>A0ABN7BA68_9HEMI</name>
<organism evidence="2 3">
    <name type="scientific">Nesidiocoris tenuis</name>
    <dbReference type="NCBI Taxonomy" id="355587"/>
    <lineage>
        <taxon>Eukaryota</taxon>
        <taxon>Metazoa</taxon>
        <taxon>Ecdysozoa</taxon>
        <taxon>Arthropoda</taxon>
        <taxon>Hexapoda</taxon>
        <taxon>Insecta</taxon>
        <taxon>Pterygota</taxon>
        <taxon>Neoptera</taxon>
        <taxon>Paraneoptera</taxon>
        <taxon>Hemiptera</taxon>
        <taxon>Heteroptera</taxon>
        <taxon>Panheteroptera</taxon>
        <taxon>Cimicomorpha</taxon>
        <taxon>Miridae</taxon>
        <taxon>Dicyphina</taxon>
        <taxon>Nesidiocoris</taxon>
    </lineage>
</organism>
<evidence type="ECO:0000313" key="2">
    <source>
        <dbReference type="EMBL" id="BET00515.1"/>
    </source>
</evidence>
<proteinExistence type="predicted"/>
<reference evidence="2 3" key="1">
    <citation type="submission" date="2023-09" db="EMBL/GenBank/DDBJ databases">
        <title>Nesidiocoris tenuis whole genome shotgun sequence.</title>
        <authorList>
            <person name="Shibata T."/>
            <person name="Shimoda M."/>
            <person name="Kobayashi T."/>
            <person name="Uehara T."/>
        </authorList>
    </citation>
    <scope>NUCLEOTIDE SEQUENCE [LARGE SCALE GENOMIC DNA]</scope>
    <source>
        <strain evidence="2 3">Japan</strain>
    </source>
</reference>
<sequence>MIFSLGRTVVVAFRESDHPRCVQLNRLTVQWREYLQVDEQDPFLPPTAASQAIAARTLHNQGGLHGAGAGGPGGICDRGGGVSQYATLNRKFRTLEHPPGARRGDIGEYHCGVVSVIDNQVPDVSQYATVNRKFRTIDHSLAARRSENGMTGRRNEPGNSYTLGSRNKNRMDGPGHHQPQQQFQQLPPFQQFQQQYQQQQPQFQQLQPFQPQQQQQFQQLPPYQQQLQQLPPFQQQQVQQLQPFHQQQLPRPIETTEVEEVGYAITEL</sequence>
<keyword evidence="3" id="KW-1185">Reference proteome</keyword>
<dbReference type="EMBL" id="AP028919">
    <property type="protein sequence ID" value="BET00515.1"/>
    <property type="molecule type" value="Genomic_DNA"/>
</dbReference>
<protein>
    <submittedName>
        <fullName evidence="2">Tweety</fullName>
    </submittedName>
</protein>
<feature type="compositionally biased region" description="Polar residues" evidence="1">
    <location>
        <begin position="157"/>
        <end position="166"/>
    </location>
</feature>
<feature type="region of interest" description="Disordered" evidence="1">
    <location>
        <begin position="142"/>
        <end position="181"/>
    </location>
</feature>
<dbReference type="Proteomes" id="UP001307889">
    <property type="component" value="Chromosome 11"/>
</dbReference>